<proteinExistence type="predicted"/>
<evidence type="ECO:0000256" key="1">
    <source>
        <dbReference type="SAM" id="Phobius"/>
    </source>
</evidence>
<evidence type="ECO:0000313" key="2">
    <source>
        <dbReference type="EMBL" id="MBR7837371.1"/>
    </source>
</evidence>
<keyword evidence="1" id="KW-0472">Membrane</keyword>
<dbReference type="Proteomes" id="UP000675781">
    <property type="component" value="Unassembled WGS sequence"/>
</dbReference>
<feature type="transmembrane region" description="Helical" evidence="1">
    <location>
        <begin position="12"/>
        <end position="30"/>
    </location>
</feature>
<reference evidence="2" key="1">
    <citation type="submission" date="2021-04" db="EMBL/GenBank/DDBJ databases">
        <title>Genome based classification of Actinospica acidithermotolerans sp. nov., an actinobacterium isolated from an Indonesian hot spring.</title>
        <authorList>
            <person name="Kusuma A.B."/>
            <person name="Putra K.E."/>
            <person name="Nafisah S."/>
            <person name="Loh J."/>
            <person name="Nouioui I."/>
            <person name="Goodfellow M."/>
        </authorList>
    </citation>
    <scope>NUCLEOTIDE SEQUENCE</scope>
    <source>
        <strain evidence="2">CSCA 57</strain>
    </source>
</reference>
<sequence>MDFWGDAGQVCAAIGGAAGGIATVFVAAFGKKLWKATDALTEQTRLLAVQTARANDIEEQAAAAVLHDRRRPKLGVAIFIPVGNFQAGELLIRHRHESETELIGTISVEIHSAADDGEVDVGREIVGPWRFKQGVDNADEFGRTVVARGPLPRGVVTRWALAKQAGTNPPGMFGWGSPNDGRPCLISITAAIGDEEWRYSALLTPAKELEL</sequence>
<gene>
    <name evidence="2" type="ORF">KDL01_29095</name>
</gene>
<protein>
    <submittedName>
        <fullName evidence="2">Uncharacterized protein</fullName>
    </submittedName>
</protein>
<name>A0A941IVK4_9ACTN</name>
<dbReference type="AlphaFoldDB" id="A0A941IVK4"/>
<keyword evidence="1" id="KW-0812">Transmembrane</keyword>
<comment type="caution">
    <text evidence="2">The sequence shown here is derived from an EMBL/GenBank/DDBJ whole genome shotgun (WGS) entry which is preliminary data.</text>
</comment>
<accession>A0A941IVK4</accession>
<dbReference type="RefSeq" id="WP_212531839.1">
    <property type="nucleotide sequence ID" value="NZ_JAGSOG010000199.1"/>
</dbReference>
<keyword evidence="1" id="KW-1133">Transmembrane helix</keyword>
<keyword evidence="3" id="KW-1185">Reference proteome</keyword>
<evidence type="ECO:0000313" key="3">
    <source>
        <dbReference type="Proteomes" id="UP000675781"/>
    </source>
</evidence>
<dbReference type="EMBL" id="JAGSOG010000199">
    <property type="protein sequence ID" value="MBR7837371.1"/>
    <property type="molecule type" value="Genomic_DNA"/>
</dbReference>
<organism evidence="2 3">
    <name type="scientific">Actinospica durhamensis</name>
    <dbReference type="NCBI Taxonomy" id="1508375"/>
    <lineage>
        <taxon>Bacteria</taxon>
        <taxon>Bacillati</taxon>
        <taxon>Actinomycetota</taxon>
        <taxon>Actinomycetes</taxon>
        <taxon>Catenulisporales</taxon>
        <taxon>Actinospicaceae</taxon>
        <taxon>Actinospica</taxon>
    </lineage>
</organism>